<reference evidence="8 9" key="1">
    <citation type="submission" date="2017-09" db="EMBL/GenBank/DDBJ databases">
        <authorList>
            <person name="Ehlers B."/>
            <person name="Leendertz F.H."/>
        </authorList>
    </citation>
    <scope>NUCLEOTIDE SEQUENCE [LARGE SCALE GENOMIC DNA]</scope>
    <source>
        <strain evidence="8 9">USBA 140</strain>
    </source>
</reference>
<dbReference type="EMBL" id="OCNJ01000006">
    <property type="protein sequence ID" value="SOD97035.1"/>
    <property type="molecule type" value="Genomic_DNA"/>
</dbReference>
<dbReference type="RefSeq" id="WP_097279978.1">
    <property type="nucleotide sequence ID" value="NZ_OCNJ01000006.1"/>
</dbReference>
<evidence type="ECO:0000313" key="8">
    <source>
        <dbReference type="EMBL" id="SOD97035.1"/>
    </source>
</evidence>
<name>A0A286GNA9_9PROT</name>
<evidence type="ECO:0000256" key="4">
    <source>
        <dbReference type="ARBA" id="ARBA00022801"/>
    </source>
</evidence>
<dbReference type="Pfam" id="PF00959">
    <property type="entry name" value="Phage_lysozyme"/>
    <property type="match status" value="1"/>
</dbReference>
<keyword evidence="5" id="KW-1035">Host cytoplasm</keyword>
<dbReference type="PANTHER" id="PTHR38107:SF3">
    <property type="entry name" value="LYSOZYME RRRD-RELATED"/>
    <property type="match status" value="1"/>
</dbReference>
<evidence type="ECO:0000256" key="6">
    <source>
        <dbReference type="ARBA" id="ARBA00023295"/>
    </source>
</evidence>
<evidence type="ECO:0000256" key="2">
    <source>
        <dbReference type="ARBA" id="ARBA00022529"/>
    </source>
</evidence>
<dbReference type="Gene3D" id="1.10.530.40">
    <property type="match status" value="1"/>
</dbReference>
<keyword evidence="6 7" id="KW-0326">Glycosidase</keyword>
<dbReference type="OrthoDB" id="5327667at2"/>
<evidence type="ECO:0000256" key="7">
    <source>
        <dbReference type="RuleBase" id="RU003788"/>
    </source>
</evidence>
<dbReference type="InterPro" id="IPR051018">
    <property type="entry name" value="Bacteriophage_GH24"/>
</dbReference>
<evidence type="ECO:0000256" key="1">
    <source>
        <dbReference type="ARBA" id="ARBA00000632"/>
    </source>
</evidence>
<protein>
    <recommendedName>
        <fullName evidence="7">Lysozyme</fullName>
        <ecNumber evidence="7">3.2.1.17</ecNumber>
    </recommendedName>
</protein>
<dbReference type="EC" id="3.2.1.17" evidence="7"/>
<dbReference type="AlphaFoldDB" id="A0A286GNA9"/>
<dbReference type="GO" id="GO:0009253">
    <property type="term" value="P:peptidoglycan catabolic process"/>
    <property type="evidence" value="ECO:0007669"/>
    <property type="project" value="InterPro"/>
</dbReference>
<dbReference type="InterPro" id="IPR023346">
    <property type="entry name" value="Lysozyme-like_dom_sf"/>
</dbReference>
<dbReference type="GO" id="GO:0042742">
    <property type="term" value="P:defense response to bacterium"/>
    <property type="evidence" value="ECO:0007669"/>
    <property type="project" value="UniProtKB-KW"/>
</dbReference>
<accession>A0A286GNA9</accession>
<evidence type="ECO:0000256" key="3">
    <source>
        <dbReference type="ARBA" id="ARBA00022638"/>
    </source>
</evidence>
<keyword evidence="2 7" id="KW-0929">Antimicrobial</keyword>
<dbReference type="GO" id="GO:0031640">
    <property type="term" value="P:killing of cells of another organism"/>
    <property type="evidence" value="ECO:0007669"/>
    <property type="project" value="UniProtKB-KW"/>
</dbReference>
<dbReference type="PANTHER" id="PTHR38107">
    <property type="match status" value="1"/>
</dbReference>
<sequence length="158" mass="16979">MTTPTTNTTDHLAIAATIVAEFEGCRLEAYRCPAGVWTIGIGTTRTPDGAPIRPGMRIDADTAEAWLRHDLEAFDRAVDRLVTVGLTVHQRAALVSFTYNVGVTAFAGSTLLRKLNAGDYLGAAAEFPRWNRAGGRVLAGLTRRRAAERALFLTPPAA</sequence>
<comment type="similarity">
    <text evidence="7">Belongs to the glycosyl hydrolase 24 family.</text>
</comment>
<dbReference type="InterPro" id="IPR033907">
    <property type="entry name" value="Endolysin_autolysin"/>
</dbReference>
<dbReference type="InterPro" id="IPR023347">
    <property type="entry name" value="Lysozyme_dom_sf"/>
</dbReference>
<gene>
    <name evidence="8" type="ORF">SAMN05421508_106218</name>
</gene>
<dbReference type="Proteomes" id="UP000219621">
    <property type="component" value="Unassembled WGS sequence"/>
</dbReference>
<keyword evidence="9" id="KW-1185">Reference proteome</keyword>
<keyword evidence="3 7" id="KW-0081">Bacteriolytic enzyme</keyword>
<organism evidence="8 9">
    <name type="scientific">Caenispirillum bisanense</name>
    <dbReference type="NCBI Taxonomy" id="414052"/>
    <lineage>
        <taxon>Bacteria</taxon>
        <taxon>Pseudomonadati</taxon>
        <taxon>Pseudomonadota</taxon>
        <taxon>Alphaproteobacteria</taxon>
        <taxon>Rhodospirillales</taxon>
        <taxon>Novispirillaceae</taxon>
        <taxon>Caenispirillum</taxon>
    </lineage>
</organism>
<dbReference type="InterPro" id="IPR043688">
    <property type="entry name" value="SAR_endolysin-like"/>
</dbReference>
<keyword evidence="4 7" id="KW-0378">Hydrolase</keyword>
<comment type="catalytic activity">
    <reaction evidence="1 7">
        <text>Hydrolysis of (1-&gt;4)-beta-linkages between N-acetylmuramic acid and N-acetyl-D-glucosamine residues in a peptidoglycan and between N-acetyl-D-glucosamine residues in chitodextrins.</text>
        <dbReference type="EC" id="3.2.1.17"/>
    </reaction>
</comment>
<dbReference type="HAMAP" id="MF_04110">
    <property type="entry name" value="ENDOLYSIN_T4"/>
    <property type="match status" value="1"/>
</dbReference>
<dbReference type="InterPro" id="IPR002196">
    <property type="entry name" value="Glyco_hydro_24"/>
</dbReference>
<proteinExistence type="inferred from homology"/>
<dbReference type="HAMAP" id="MF_04136">
    <property type="entry name" value="SAR_ENDOLYSIN"/>
    <property type="match status" value="1"/>
</dbReference>
<evidence type="ECO:0000313" key="9">
    <source>
        <dbReference type="Proteomes" id="UP000219621"/>
    </source>
</evidence>
<dbReference type="SUPFAM" id="SSF53955">
    <property type="entry name" value="Lysozyme-like"/>
    <property type="match status" value="1"/>
</dbReference>
<evidence type="ECO:0000256" key="5">
    <source>
        <dbReference type="ARBA" id="ARBA00023200"/>
    </source>
</evidence>
<dbReference type="GO" id="GO:0003796">
    <property type="term" value="F:lysozyme activity"/>
    <property type="evidence" value="ECO:0007669"/>
    <property type="project" value="UniProtKB-EC"/>
</dbReference>
<dbReference type="InterPro" id="IPR034690">
    <property type="entry name" value="Endolysin_T4_type"/>
</dbReference>
<dbReference type="GO" id="GO:0016998">
    <property type="term" value="P:cell wall macromolecule catabolic process"/>
    <property type="evidence" value="ECO:0007669"/>
    <property type="project" value="InterPro"/>
</dbReference>
<dbReference type="CDD" id="cd00737">
    <property type="entry name" value="lyz_endolysin_autolysin"/>
    <property type="match status" value="1"/>
</dbReference>